<evidence type="ECO:0000256" key="5">
    <source>
        <dbReference type="SAM" id="Phobius"/>
    </source>
</evidence>
<dbReference type="InterPro" id="IPR052165">
    <property type="entry name" value="Membrane_assoc_protease"/>
</dbReference>
<feature type="transmembrane region" description="Helical" evidence="5">
    <location>
        <begin position="216"/>
        <end position="234"/>
    </location>
</feature>
<proteinExistence type="predicted"/>
<dbReference type="Gene3D" id="2.40.50.140">
    <property type="entry name" value="Nucleic acid-binding proteins"/>
    <property type="match status" value="1"/>
</dbReference>
<feature type="transmembrane region" description="Helical" evidence="5">
    <location>
        <begin position="254"/>
        <end position="272"/>
    </location>
</feature>
<evidence type="ECO:0000259" key="6">
    <source>
        <dbReference type="Pfam" id="PF01957"/>
    </source>
</evidence>
<evidence type="ECO:0000256" key="2">
    <source>
        <dbReference type="ARBA" id="ARBA00022692"/>
    </source>
</evidence>
<reference evidence="7" key="2">
    <citation type="journal article" date="2014" name="ISME J.">
        <title>Microbial stratification in low pH oxic and suboxic macroscopic growths along an acid mine drainage.</title>
        <authorList>
            <person name="Mendez-Garcia C."/>
            <person name="Mesa V."/>
            <person name="Sprenger R.R."/>
            <person name="Richter M."/>
            <person name="Diez M.S."/>
            <person name="Solano J."/>
            <person name="Bargiela R."/>
            <person name="Golyshina O.V."/>
            <person name="Manteca A."/>
            <person name="Ramos J.L."/>
            <person name="Gallego J.R."/>
            <person name="Llorente I."/>
            <person name="Martins Dos Santos V.A."/>
            <person name="Jensen O.N."/>
            <person name="Pelaez A.I."/>
            <person name="Sanchez J."/>
            <person name="Ferrer M."/>
        </authorList>
    </citation>
    <scope>NUCLEOTIDE SEQUENCE</scope>
</reference>
<keyword evidence="4 5" id="KW-0472">Membrane</keyword>
<dbReference type="SUPFAM" id="SSF141322">
    <property type="entry name" value="NfeD domain-like"/>
    <property type="match status" value="1"/>
</dbReference>
<dbReference type="InterPro" id="IPR012340">
    <property type="entry name" value="NA-bd_OB-fold"/>
</dbReference>
<dbReference type="Gene3D" id="3.90.226.10">
    <property type="entry name" value="2-enoyl-CoA Hydratase, Chain A, domain 1"/>
    <property type="match status" value="1"/>
</dbReference>
<dbReference type="Pfam" id="PF01957">
    <property type="entry name" value="NfeD"/>
    <property type="match status" value="1"/>
</dbReference>
<name>T1BGD9_9ZZZZ</name>
<keyword evidence="3 5" id="KW-1133">Transmembrane helix</keyword>
<feature type="transmembrane region" description="Helical" evidence="5">
    <location>
        <begin position="170"/>
        <end position="187"/>
    </location>
</feature>
<gene>
    <name evidence="7" type="ORF">B1B_05851</name>
</gene>
<evidence type="ECO:0000256" key="3">
    <source>
        <dbReference type="ARBA" id="ARBA00022989"/>
    </source>
</evidence>
<dbReference type="SUPFAM" id="SSF52096">
    <property type="entry name" value="ClpP/crotonase"/>
    <property type="match status" value="1"/>
</dbReference>
<accession>T1BGD9</accession>
<feature type="transmembrane region" description="Helical" evidence="5">
    <location>
        <begin position="136"/>
        <end position="163"/>
    </location>
</feature>
<dbReference type="InterPro" id="IPR002810">
    <property type="entry name" value="NfeD-like_C"/>
</dbReference>
<sequence>MISYINQTEAKGIPVYTYVDPSGLASSAGSYIAMASDYIFMGPGSSIGPSSPVVLGGSSSETASMIQLMTGLAVAHGKNVTAALSMISSDATYTSPEALALNLVDGQANNLSAFLQIEGLASSENAPNVVVLNPNLYANFLTFLSDSFVDGILITVGVLAILLDIYHGSVILSVVGLIMIGLGLIGAEIIGAPLIGLLFLIIGAALILFEFKTGHGFMMITGIVVGVIGAFLLTPSYITYSPSASSSSPFSESNLFTAAALIIVAFMVAYYLQYIIRSLGKKKYTGLEGMIGKDVEVKEELVPEGWVSFEGQRWKARLVSGEKALVGEKVVVRSNEGLTLLVEKK</sequence>
<dbReference type="InterPro" id="IPR029045">
    <property type="entry name" value="ClpP/crotonase-like_dom_sf"/>
</dbReference>
<dbReference type="AlphaFoldDB" id="T1BGD9"/>
<dbReference type="GO" id="GO:0016020">
    <property type="term" value="C:membrane"/>
    <property type="evidence" value="ECO:0007669"/>
    <property type="project" value="UniProtKB-SubCell"/>
</dbReference>
<feature type="domain" description="NfeD-like C-terminal" evidence="6">
    <location>
        <begin position="288"/>
        <end position="344"/>
    </location>
</feature>
<evidence type="ECO:0000256" key="4">
    <source>
        <dbReference type="ARBA" id="ARBA00023136"/>
    </source>
</evidence>
<dbReference type="PANTHER" id="PTHR33507:SF4">
    <property type="entry name" value="NODULATION COMPETITIVENESS PROTEIN NFED"/>
    <property type="match status" value="1"/>
</dbReference>
<evidence type="ECO:0000256" key="1">
    <source>
        <dbReference type="ARBA" id="ARBA00004141"/>
    </source>
</evidence>
<dbReference type="EMBL" id="AUZY01003710">
    <property type="protein sequence ID" value="EQD67683.1"/>
    <property type="molecule type" value="Genomic_DNA"/>
</dbReference>
<comment type="caution">
    <text evidence="7">The sequence shown here is derived from an EMBL/GenBank/DDBJ whole genome shotgun (WGS) entry which is preliminary data.</text>
</comment>
<comment type="subcellular location">
    <subcellularLocation>
        <location evidence="1">Membrane</location>
        <topology evidence="1">Multi-pass membrane protein</topology>
    </subcellularLocation>
</comment>
<reference evidence="7" key="1">
    <citation type="submission" date="2013-08" db="EMBL/GenBank/DDBJ databases">
        <authorList>
            <person name="Mendez C."/>
            <person name="Richter M."/>
            <person name="Ferrer M."/>
            <person name="Sanchez J."/>
        </authorList>
    </citation>
    <scope>NUCLEOTIDE SEQUENCE</scope>
</reference>
<organism evidence="7">
    <name type="scientific">mine drainage metagenome</name>
    <dbReference type="NCBI Taxonomy" id="410659"/>
    <lineage>
        <taxon>unclassified sequences</taxon>
        <taxon>metagenomes</taxon>
        <taxon>ecological metagenomes</taxon>
    </lineage>
</organism>
<dbReference type="PANTHER" id="PTHR33507">
    <property type="entry name" value="INNER MEMBRANE PROTEIN YBBJ"/>
    <property type="match status" value="1"/>
</dbReference>
<feature type="transmembrane region" description="Helical" evidence="5">
    <location>
        <begin position="193"/>
        <end position="209"/>
    </location>
</feature>
<keyword evidence="2 5" id="KW-0812">Transmembrane</keyword>
<evidence type="ECO:0000313" key="7">
    <source>
        <dbReference type="EMBL" id="EQD67683.1"/>
    </source>
</evidence>
<protein>
    <submittedName>
        <fullName evidence="7">Nodulation protein NfeD related protein</fullName>
    </submittedName>
</protein>